<dbReference type="GO" id="GO:0019646">
    <property type="term" value="P:aerobic electron transport chain"/>
    <property type="evidence" value="ECO:0007669"/>
    <property type="project" value="InterPro"/>
</dbReference>
<feature type="transmembrane region" description="Helical" evidence="12">
    <location>
        <begin position="60"/>
        <end position="80"/>
    </location>
</feature>
<comment type="caution">
    <text evidence="13">The sequence shown here is derived from an EMBL/GenBank/DDBJ whole genome shotgun (WGS) entry which is preliminary data.</text>
</comment>
<evidence type="ECO:0000256" key="4">
    <source>
        <dbReference type="ARBA" id="ARBA00022475"/>
    </source>
</evidence>
<keyword evidence="10 12" id="KW-0408">Iron</keyword>
<reference evidence="13" key="1">
    <citation type="submission" date="2021-01" db="EMBL/GenBank/DDBJ databases">
        <title>Whole genome shotgun sequence of Sinosporangium siamense NBRC 109515.</title>
        <authorList>
            <person name="Komaki H."/>
            <person name="Tamura T."/>
        </authorList>
    </citation>
    <scope>NUCLEOTIDE SEQUENCE</scope>
    <source>
        <strain evidence="13">NBRC 109515</strain>
    </source>
</reference>
<dbReference type="GO" id="GO:0020037">
    <property type="term" value="F:heme binding"/>
    <property type="evidence" value="ECO:0007669"/>
    <property type="project" value="TreeGrafter"/>
</dbReference>
<evidence type="ECO:0000313" key="13">
    <source>
        <dbReference type="EMBL" id="GII95063.1"/>
    </source>
</evidence>
<dbReference type="PIRSF" id="PIRSF006446">
    <property type="entry name" value="Cyt_quinol_oxidase_1"/>
    <property type="match status" value="1"/>
</dbReference>
<keyword evidence="14" id="KW-1185">Reference proteome</keyword>
<comment type="subcellular location">
    <subcellularLocation>
        <location evidence="1">Cell membrane</location>
        <topology evidence="1">Multi-pass membrane protein</topology>
    </subcellularLocation>
</comment>
<keyword evidence="6 12" id="KW-0812">Transmembrane</keyword>
<evidence type="ECO:0000256" key="8">
    <source>
        <dbReference type="ARBA" id="ARBA00022982"/>
    </source>
</evidence>
<keyword evidence="8 12" id="KW-0249">Electron transport</keyword>
<keyword evidence="5 12" id="KW-0349">Heme</keyword>
<proteinExistence type="inferred from homology"/>
<feature type="transmembrane region" description="Helical" evidence="12">
    <location>
        <begin position="20"/>
        <end position="39"/>
    </location>
</feature>
<sequence>MAMEPLDLARLEFALTTSLHFMFVALTLGLAPLILYMQARWVFGKNRVYERMTRFWGQIYLVNYGLGIVTGIVMEFQFGLNWSGLAKLTGDVFGASIALETLIAFFIESTFLGLWIFGWHRLPRLLHLATFAVVTLTAYASAFFIMVSNSFMQNPVGYEKHGEGIRLTEFGDLVSNPALQAALPHLTAAALSVGAFFVAGVSAYHFLKRTKDVDLFRRSMRMGLVVAAVAAPVVMFSGISSFPVIGGYQPAKTSLTSGSAEELAKAEQALAARFGPGDFTPPAWVHDASQVMVYIGQALVLAALLLLPLMLWRWSTRLRPLLYLMVFLIPLPFAAALCGWLVREVGRQPWAVYGLLRVEDALSDIGPVAIGGSLIAFTAVLFLLAAVDYSLIVRFVRRGADEAALKLGADVTPEENPGVAPATHLSVESRGAS</sequence>
<dbReference type="Proteomes" id="UP000606172">
    <property type="component" value="Unassembled WGS sequence"/>
</dbReference>
<dbReference type="AlphaFoldDB" id="A0A919RK33"/>
<dbReference type="RefSeq" id="WP_239129675.1">
    <property type="nucleotide sequence ID" value="NZ_BOOW01000032.1"/>
</dbReference>
<feature type="transmembrane region" description="Helical" evidence="12">
    <location>
        <begin position="365"/>
        <end position="387"/>
    </location>
</feature>
<dbReference type="PANTHER" id="PTHR30365">
    <property type="entry name" value="CYTOCHROME D UBIQUINOL OXIDASE"/>
    <property type="match status" value="1"/>
</dbReference>
<dbReference type="EMBL" id="BOOW01000032">
    <property type="protein sequence ID" value="GII95063.1"/>
    <property type="molecule type" value="Genomic_DNA"/>
</dbReference>
<evidence type="ECO:0000256" key="3">
    <source>
        <dbReference type="ARBA" id="ARBA00022448"/>
    </source>
</evidence>
<dbReference type="GO" id="GO:0070069">
    <property type="term" value="C:cytochrome complex"/>
    <property type="evidence" value="ECO:0007669"/>
    <property type="project" value="UniProtKB-UniRule"/>
</dbReference>
<keyword evidence="11 12" id="KW-0472">Membrane</keyword>
<accession>A0A919RK33</accession>
<evidence type="ECO:0000256" key="5">
    <source>
        <dbReference type="ARBA" id="ARBA00022617"/>
    </source>
</evidence>
<name>A0A919RK33_9ACTN</name>
<feature type="transmembrane region" description="Helical" evidence="12">
    <location>
        <begin position="224"/>
        <end position="245"/>
    </location>
</feature>
<dbReference type="InterPro" id="IPR002585">
    <property type="entry name" value="Cyt-d_ubiquinol_oxidase_su_1"/>
</dbReference>
<keyword evidence="4 12" id="KW-1003">Cell membrane</keyword>
<evidence type="ECO:0000256" key="11">
    <source>
        <dbReference type="ARBA" id="ARBA00023136"/>
    </source>
</evidence>
<evidence type="ECO:0000256" key="12">
    <source>
        <dbReference type="PIRNR" id="PIRNR006446"/>
    </source>
</evidence>
<evidence type="ECO:0000256" key="6">
    <source>
        <dbReference type="ARBA" id="ARBA00022692"/>
    </source>
</evidence>
<feature type="transmembrane region" description="Helical" evidence="12">
    <location>
        <begin position="182"/>
        <end position="204"/>
    </location>
</feature>
<keyword evidence="9 12" id="KW-1133">Transmembrane helix</keyword>
<keyword evidence="7 12" id="KW-0479">Metal-binding</keyword>
<dbReference type="PANTHER" id="PTHR30365:SF15">
    <property type="entry name" value="CYTOCHROME BD UBIQUINOL OXIDASE SUBUNIT 1"/>
    <property type="match status" value="1"/>
</dbReference>
<keyword evidence="3 12" id="KW-0813">Transport</keyword>
<protein>
    <submittedName>
        <fullName evidence="13">Cytochrome ubiquinol oxidase subunit I</fullName>
    </submittedName>
</protein>
<feature type="transmembrane region" description="Helical" evidence="12">
    <location>
        <begin position="92"/>
        <end position="118"/>
    </location>
</feature>
<dbReference type="GO" id="GO:0005886">
    <property type="term" value="C:plasma membrane"/>
    <property type="evidence" value="ECO:0007669"/>
    <property type="project" value="UniProtKB-SubCell"/>
</dbReference>
<comment type="similarity">
    <text evidence="2 12">Belongs to the cytochrome ubiquinol oxidase subunit 1 family.</text>
</comment>
<gene>
    <name evidence="13" type="primary">cydA_4</name>
    <name evidence="13" type="ORF">Ssi02_52940</name>
</gene>
<dbReference type="GO" id="GO:0046872">
    <property type="term" value="F:metal ion binding"/>
    <property type="evidence" value="ECO:0007669"/>
    <property type="project" value="UniProtKB-UniRule"/>
</dbReference>
<organism evidence="13 14">
    <name type="scientific">Sinosporangium siamense</name>
    <dbReference type="NCBI Taxonomy" id="1367973"/>
    <lineage>
        <taxon>Bacteria</taxon>
        <taxon>Bacillati</taxon>
        <taxon>Actinomycetota</taxon>
        <taxon>Actinomycetes</taxon>
        <taxon>Streptosporangiales</taxon>
        <taxon>Streptosporangiaceae</taxon>
        <taxon>Sinosporangium</taxon>
    </lineage>
</organism>
<dbReference type="Pfam" id="PF01654">
    <property type="entry name" value="Cyt_bd_oxida_I"/>
    <property type="match status" value="2"/>
</dbReference>
<evidence type="ECO:0000256" key="7">
    <source>
        <dbReference type="ARBA" id="ARBA00022723"/>
    </source>
</evidence>
<dbReference type="GO" id="GO:0016682">
    <property type="term" value="F:oxidoreductase activity, acting on diphenols and related substances as donors, oxygen as acceptor"/>
    <property type="evidence" value="ECO:0007669"/>
    <property type="project" value="TreeGrafter"/>
</dbReference>
<evidence type="ECO:0000313" key="14">
    <source>
        <dbReference type="Proteomes" id="UP000606172"/>
    </source>
</evidence>
<evidence type="ECO:0000256" key="10">
    <source>
        <dbReference type="ARBA" id="ARBA00023004"/>
    </source>
</evidence>
<dbReference type="GO" id="GO:0009055">
    <property type="term" value="F:electron transfer activity"/>
    <property type="evidence" value="ECO:0007669"/>
    <property type="project" value="UniProtKB-UniRule"/>
</dbReference>
<feature type="transmembrane region" description="Helical" evidence="12">
    <location>
        <begin position="321"/>
        <end position="342"/>
    </location>
</feature>
<evidence type="ECO:0000256" key="2">
    <source>
        <dbReference type="ARBA" id="ARBA00009819"/>
    </source>
</evidence>
<evidence type="ECO:0000256" key="1">
    <source>
        <dbReference type="ARBA" id="ARBA00004651"/>
    </source>
</evidence>
<feature type="transmembrane region" description="Helical" evidence="12">
    <location>
        <begin position="291"/>
        <end position="309"/>
    </location>
</feature>
<feature type="transmembrane region" description="Helical" evidence="12">
    <location>
        <begin position="125"/>
        <end position="147"/>
    </location>
</feature>
<evidence type="ECO:0000256" key="9">
    <source>
        <dbReference type="ARBA" id="ARBA00022989"/>
    </source>
</evidence>